<keyword evidence="4 7" id="KW-0238">DNA-binding</keyword>
<dbReference type="SMART" id="SM01226">
    <property type="entry name" value="GAGA_bind"/>
    <property type="match status" value="1"/>
</dbReference>
<dbReference type="GO" id="GO:0043565">
    <property type="term" value="F:sequence-specific DNA binding"/>
    <property type="evidence" value="ECO:0007669"/>
    <property type="project" value="TreeGrafter"/>
</dbReference>
<dbReference type="FunCoup" id="A0A200QQB1">
    <property type="interactions" value="1818"/>
</dbReference>
<gene>
    <name evidence="9" type="ORF">BVC80_9015g16</name>
</gene>
<evidence type="ECO:0000256" key="2">
    <source>
        <dbReference type="ARBA" id="ARBA00007911"/>
    </source>
</evidence>
<comment type="subcellular location">
    <subcellularLocation>
        <location evidence="1 7">Nucleus</location>
    </subcellularLocation>
</comment>
<accession>A0A200QQB1</accession>
<evidence type="ECO:0000256" key="7">
    <source>
        <dbReference type="RuleBase" id="RU367160"/>
    </source>
</evidence>
<feature type="compositionally biased region" description="Basic residues" evidence="8">
    <location>
        <begin position="183"/>
        <end position="193"/>
    </location>
</feature>
<dbReference type="Pfam" id="PF06217">
    <property type="entry name" value="GAGA_bind"/>
    <property type="match status" value="1"/>
</dbReference>
<evidence type="ECO:0000256" key="5">
    <source>
        <dbReference type="ARBA" id="ARBA00023163"/>
    </source>
</evidence>
<comment type="function">
    <text evidence="7">Transcriptional regulator that specifically binds to GA-rich elements (GAGA-repeats) present in regulatory sequences of genes involved in developmental processes.</text>
</comment>
<dbReference type="GO" id="GO:0009723">
    <property type="term" value="P:response to ethylene"/>
    <property type="evidence" value="ECO:0007669"/>
    <property type="project" value="TreeGrafter"/>
</dbReference>
<dbReference type="AlphaFoldDB" id="A0A200QQB1"/>
<organism evidence="9 10">
    <name type="scientific">Macleaya cordata</name>
    <name type="common">Five-seeded plume-poppy</name>
    <name type="synonym">Bocconia cordata</name>
    <dbReference type="NCBI Taxonomy" id="56857"/>
    <lineage>
        <taxon>Eukaryota</taxon>
        <taxon>Viridiplantae</taxon>
        <taxon>Streptophyta</taxon>
        <taxon>Embryophyta</taxon>
        <taxon>Tracheophyta</taxon>
        <taxon>Spermatophyta</taxon>
        <taxon>Magnoliopsida</taxon>
        <taxon>Ranunculales</taxon>
        <taxon>Papaveraceae</taxon>
        <taxon>Papaveroideae</taxon>
        <taxon>Macleaya</taxon>
    </lineage>
</organism>
<dbReference type="STRING" id="56857.A0A200QQB1"/>
<keyword evidence="10" id="KW-1185">Reference proteome</keyword>
<name>A0A200QQB1_MACCD</name>
<dbReference type="GO" id="GO:0003700">
    <property type="term" value="F:DNA-binding transcription factor activity"/>
    <property type="evidence" value="ECO:0007669"/>
    <property type="project" value="UniProtKB-UniRule"/>
</dbReference>
<sequence>MDDNGQRENGRHKQDHYKLLQSQWMIPPHLMKDPHALTMKFMSILADRDTAIQERNVALSEKKAALAERDMAILQRDQAISERNSAMMERDNALAALEYRDNSTVNASSAPTCPPGCPVPRGTKHMHHQQHMHHSPHMAEAHYNSREMHTNEAIPISVVSSESPKPRRGRRTKDHKAISSNKRALKPSRKVGKRGGDDLNKHVTIAKPYEWKNEQCMGGGSGEENETKPEWRGHDLGLNHVNFDDSNMPEPVCSCTGVLQQCYKWGKGGWQSACCTNTLSMYPLPVVPNKRHSRLGGRKMSGSAFNKLLSRLLAEGHDLSTPLDLKDHWSRHGTNRYITIK</sequence>
<reference evidence="9 10" key="1">
    <citation type="journal article" date="2017" name="Mol. Plant">
        <title>The Genome of Medicinal Plant Macleaya cordata Provides New Insights into Benzylisoquinoline Alkaloids Metabolism.</title>
        <authorList>
            <person name="Liu X."/>
            <person name="Liu Y."/>
            <person name="Huang P."/>
            <person name="Ma Y."/>
            <person name="Qing Z."/>
            <person name="Tang Q."/>
            <person name="Cao H."/>
            <person name="Cheng P."/>
            <person name="Zheng Y."/>
            <person name="Yuan Z."/>
            <person name="Zhou Y."/>
            <person name="Liu J."/>
            <person name="Tang Z."/>
            <person name="Zhuo Y."/>
            <person name="Zhang Y."/>
            <person name="Yu L."/>
            <person name="Huang J."/>
            <person name="Yang P."/>
            <person name="Peng Q."/>
            <person name="Zhang J."/>
            <person name="Jiang W."/>
            <person name="Zhang Z."/>
            <person name="Lin K."/>
            <person name="Ro D.K."/>
            <person name="Chen X."/>
            <person name="Xiong X."/>
            <person name="Shang Y."/>
            <person name="Huang S."/>
            <person name="Zeng J."/>
        </authorList>
    </citation>
    <scope>NUCLEOTIDE SEQUENCE [LARGE SCALE GENOMIC DNA]</scope>
    <source>
        <strain evidence="10">cv. BLH2017</strain>
        <tissue evidence="9">Root</tissue>
    </source>
</reference>
<dbReference type="GO" id="GO:0005634">
    <property type="term" value="C:nucleus"/>
    <property type="evidence" value="ECO:0007669"/>
    <property type="project" value="UniProtKB-SubCell"/>
</dbReference>
<dbReference type="PANTHER" id="PTHR31421">
    <property type="entry name" value="PROTEIN BASIC PENTACYSTEINE3"/>
    <property type="match status" value="1"/>
</dbReference>
<evidence type="ECO:0000313" key="9">
    <source>
        <dbReference type="EMBL" id="OVA12612.1"/>
    </source>
</evidence>
<keyword evidence="3 7" id="KW-0805">Transcription regulation</keyword>
<dbReference type="PANTHER" id="PTHR31421:SF2">
    <property type="entry name" value="PROTEIN BASIC PENTACYSTEINE6"/>
    <property type="match status" value="1"/>
</dbReference>
<evidence type="ECO:0000256" key="1">
    <source>
        <dbReference type="ARBA" id="ARBA00004123"/>
    </source>
</evidence>
<dbReference type="Proteomes" id="UP000195402">
    <property type="component" value="Unassembled WGS sequence"/>
</dbReference>
<evidence type="ECO:0000256" key="6">
    <source>
        <dbReference type="ARBA" id="ARBA00023242"/>
    </source>
</evidence>
<evidence type="ECO:0000313" key="10">
    <source>
        <dbReference type="Proteomes" id="UP000195402"/>
    </source>
</evidence>
<dbReference type="OMA" id="REMHTTD"/>
<evidence type="ECO:0000256" key="8">
    <source>
        <dbReference type="SAM" id="MobiDB-lite"/>
    </source>
</evidence>
<comment type="similarity">
    <text evidence="2 7">Belongs to the BBR/BPC family.</text>
</comment>
<dbReference type="OrthoDB" id="1883964at2759"/>
<proteinExistence type="inferred from homology"/>
<comment type="caution">
    <text evidence="9">The sequence shown here is derived from an EMBL/GenBank/DDBJ whole genome shotgun (WGS) entry which is preliminary data.</text>
</comment>
<protein>
    <recommendedName>
        <fullName evidence="7">GAGA-binding transcriptional activator</fullName>
    </recommendedName>
</protein>
<dbReference type="InterPro" id="IPR010409">
    <property type="entry name" value="GAGA-bd_tscrpt_act"/>
</dbReference>
<dbReference type="InParanoid" id="A0A200QQB1"/>
<evidence type="ECO:0000256" key="3">
    <source>
        <dbReference type="ARBA" id="ARBA00023015"/>
    </source>
</evidence>
<keyword evidence="6 7" id="KW-0539">Nucleus</keyword>
<feature type="region of interest" description="Disordered" evidence="8">
    <location>
        <begin position="154"/>
        <end position="200"/>
    </location>
</feature>
<keyword evidence="5 7" id="KW-0804">Transcription</keyword>
<evidence type="ECO:0000256" key="4">
    <source>
        <dbReference type="ARBA" id="ARBA00023125"/>
    </source>
</evidence>
<dbReference type="EMBL" id="MVGT01001373">
    <property type="protein sequence ID" value="OVA12612.1"/>
    <property type="molecule type" value="Genomic_DNA"/>
</dbReference>